<feature type="transmembrane region" description="Helical" evidence="20">
    <location>
        <begin position="818"/>
        <end position="834"/>
    </location>
</feature>
<evidence type="ECO:0000256" key="9">
    <source>
        <dbReference type="ARBA" id="ARBA00022692"/>
    </source>
</evidence>
<keyword evidence="15 20" id="KW-0472">Membrane</keyword>
<gene>
    <name evidence="22" type="ORF">SPHA_18670</name>
</gene>
<dbReference type="CDD" id="cd13937">
    <property type="entry name" value="PANDER_GnT-1_2_like"/>
    <property type="match status" value="1"/>
</dbReference>
<evidence type="ECO:0000256" key="1">
    <source>
        <dbReference type="ARBA" id="ARBA00001936"/>
    </source>
</evidence>
<comment type="cofactor">
    <cofactor evidence="1">
        <name>Mn(2+)</name>
        <dbReference type="ChEBI" id="CHEBI:29035"/>
    </cofactor>
</comment>
<dbReference type="OrthoDB" id="440755at2759"/>
<dbReference type="GO" id="GO:0046872">
    <property type="term" value="F:metal ion binding"/>
    <property type="evidence" value="ECO:0007669"/>
    <property type="project" value="UniProtKB-KW"/>
</dbReference>
<evidence type="ECO:0000256" key="4">
    <source>
        <dbReference type="ARBA" id="ARBA00006492"/>
    </source>
</evidence>
<keyword evidence="14" id="KW-0333">Golgi apparatus</keyword>
<dbReference type="InterPro" id="IPR039474">
    <property type="entry name" value="POMGNT1_PANDER-like"/>
</dbReference>
<evidence type="ECO:0000313" key="22">
    <source>
        <dbReference type="EMBL" id="CAE1232727.1"/>
    </source>
</evidence>
<evidence type="ECO:0000256" key="20">
    <source>
        <dbReference type="SAM" id="Phobius"/>
    </source>
</evidence>
<evidence type="ECO:0000256" key="13">
    <source>
        <dbReference type="ARBA" id="ARBA00022989"/>
    </source>
</evidence>
<dbReference type="GO" id="GO:0016266">
    <property type="term" value="P:protein O-linked glycosylation via N-acetyl-galactosamine"/>
    <property type="evidence" value="ECO:0007669"/>
    <property type="project" value="TreeGrafter"/>
</dbReference>
<evidence type="ECO:0000256" key="15">
    <source>
        <dbReference type="ARBA" id="ARBA00023136"/>
    </source>
</evidence>
<feature type="transmembrane region" description="Helical" evidence="20">
    <location>
        <begin position="854"/>
        <end position="872"/>
    </location>
</feature>
<evidence type="ECO:0000256" key="17">
    <source>
        <dbReference type="ARBA" id="ARBA00023211"/>
    </source>
</evidence>
<feature type="transmembrane region" description="Helical" evidence="20">
    <location>
        <begin position="655"/>
        <end position="674"/>
    </location>
</feature>
<evidence type="ECO:0000256" key="5">
    <source>
        <dbReference type="ARBA" id="ARBA00021956"/>
    </source>
</evidence>
<evidence type="ECO:0000256" key="18">
    <source>
        <dbReference type="ARBA" id="ARBA00046887"/>
    </source>
</evidence>
<keyword evidence="8 22" id="KW-0808">Transferase</keyword>
<dbReference type="GO" id="GO:0030246">
    <property type="term" value="F:carbohydrate binding"/>
    <property type="evidence" value="ECO:0007669"/>
    <property type="project" value="UniProtKB-KW"/>
</dbReference>
<evidence type="ECO:0000256" key="2">
    <source>
        <dbReference type="ARBA" id="ARBA00004323"/>
    </source>
</evidence>
<dbReference type="InterPro" id="IPR004139">
    <property type="entry name" value="Glyco_trans_13"/>
</dbReference>
<dbReference type="FunFam" id="3.90.550.10:FF:000038">
    <property type="entry name" value="protein O-linked-mannose beta-1,2-N-acetylglucosaminyltransferase 1 isoform X1"/>
    <property type="match status" value="1"/>
</dbReference>
<keyword evidence="10" id="KW-0479">Metal-binding</keyword>
<evidence type="ECO:0000256" key="10">
    <source>
        <dbReference type="ARBA" id="ARBA00022723"/>
    </source>
</evidence>
<keyword evidence="11" id="KW-0430">Lectin</keyword>
<name>A0A812BL25_ACAPH</name>
<evidence type="ECO:0000256" key="12">
    <source>
        <dbReference type="ARBA" id="ARBA00022968"/>
    </source>
</evidence>
<dbReference type="UniPathway" id="UPA00378"/>
<evidence type="ECO:0000256" key="11">
    <source>
        <dbReference type="ARBA" id="ARBA00022734"/>
    </source>
</evidence>
<feature type="transmembrane region" description="Helical" evidence="20">
    <location>
        <begin position="40"/>
        <end position="61"/>
    </location>
</feature>
<keyword evidence="6" id="KW-0597">Phosphoprotein</keyword>
<evidence type="ECO:0000313" key="23">
    <source>
        <dbReference type="Proteomes" id="UP000597762"/>
    </source>
</evidence>
<dbReference type="PANTHER" id="PTHR46396">
    <property type="entry name" value="PROTEIN O-LINKED-MANNOSE BETA-1,2-N-ACETYLGLUCOSAMINYLTRANSFERASE 1"/>
    <property type="match status" value="1"/>
</dbReference>
<evidence type="ECO:0000256" key="7">
    <source>
        <dbReference type="ARBA" id="ARBA00022676"/>
    </source>
</evidence>
<comment type="catalytic activity">
    <reaction evidence="19">
        <text>3-O-(alpha-D-mannosyl)-L-threonyl-[protein] + UDP-N-acetyl-alpha-D-glucosamine = 3-O-(N-acetyl-beta-D-glucosaminyl-(1-&gt;2)-alpha-D-mannosyl)-L-threonyl-[protein] + UDP + H(+)</text>
        <dbReference type="Rhea" id="RHEA:54128"/>
        <dbReference type="Rhea" id="RHEA-COMP:13547"/>
        <dbReference type="Rhea" id="RHEA-COMP:13802"/>
        <dbReference type="ChEBI" id="CHEBI:15378"/>
        <dbReference type="ChEBI" id="CHEBI:57705"/>
        <dbReference type="ChEBI" id="CHEBI:58223"/>
        <dbReference type="ChEBI" id="CHEBI:137323"/>
        <dbReference type="ChEBI" id="CHEBI:138067"/>
    </reaction>
</comment>
<evidence type="ECO:0000259" key="21">
    <source>
        <dbReference type="Pfam" id="PF15711"/>
    </source>
</evidence>
<reference evidence="22" key="1">
    <citation type="submission" date="2021-01" db="EMBL/GenBank/DDBJ databases">
        <authorList>
            <person name="Li R."/>
            <person name="Bekaert M."/>
        </authorList>
    </citation>
    <scope>NUCLEOTIDE SEQUENCE</scope>
    <source>
        <strain evidence="22">Farmed</strain>
    </source>
</reference>
<keyword evidence="13 20" id="KW-1133">Transmembrane helix</keyword>
<dbReference type="GO" id="GO:0047223">
    <property type="term" value="F:beta-1,3-galactosyl-O-glycosyl-glycoprotein beta-1,3-N-acetylglucosaminyltransferase activity"/>
    <property type="evidence" value="ECO:0007669"/>
    <property type="project" value="TreeGrafter"/>
</dbReference>
<dbReference type="InterPro" id="IPR052463">
    <property type="entry name" value="O-linked_mannose_GnT"/>
</dbReference>
<dbReference type="PANTHER" id="PTHR46396:SF1">
    <property type="entry name" value="PROTEIN O-LINKED-MANNOSE BETA-1,2-N-ACETYLGLUCOSAMINYLTRANSFERASE 1"/>
    <property type="match status" value="1"/>
</dbReference>
<comment type="similarity">
    <text evidence="4">Belongs to the glycosyltransferase 13 family.</text>
</comment>
<feature type="transmembrane region" description="Helical" evidence="20">
    <location>
        <begin position="768"/>
        <end position="787"/>
    </location>
</feature>
<sequence length="874" mass="99752">MENWVPNPNARPFIPRRRMARNTTGHYVRTYSRKKILAKIFQVSLVIVLFITVVINITFLLDTGKKQQDDYAKLSGVSTDFRENAQKGKERLGKTLSVIVVSSKDSVSVSVDGTAVLHDEEVDKNRGIHIIVLNQATASVMAKRAFDTYSKQEDEAMVLFLNMVTNGRIIIFAIKDEGSFQLKQTARNVLKQLGSEQAESLNWRDMWAFITIKKGEKVAEAYSKSADLSTWGEKVTLTAAIPLMPAELSECHWPSSEINNRRKAFCSKVEGYGSVCQCDDPAPIVFYPPPLPDKRISQVPVAVIASDRPHYLYRMLQSILSTPGSNPEMITVFIDGYYEEPFEVTKLFGLHGVQHTPLGVKNARISQHYKSSLTATFNRFKDAEYAIIIEEDLDVSPDFFNYFSQTMHLLDEDPSIYCISAWNDQGYEHSCKDPSLLYRIETMPGLGWMMKQKLYKEELETQWPTPEKQWDWDMWMRANFIRKDRECIIPDISRTYHFGSKGINMNPYFQEVYFKKHSFMTLPNVQLKDVDKMKKDNYEVLIKMLIKDAKVLNHTRPPCDDDFIPNTKDDLYVMYINMTSDKDYTTWKHLAKCFHLWDLDVRGFHKSMWRLFLKTNHILIIGTPASPYSEYKPANVLPIYLNESIIKQSFHGWEGSCFACFFPSFISFLLLFFFSFPSLLLFSSSSSSLFLLLLFSFPPPPLLFSSSSSSLFLLLLLFSSSSSSLFLLLLFSFPPPPLLFSSSSSSLFLLLLFSFPPPPLLFSSSSSSSLFLLLLLSLFLLLLLFSFPPPPPLLFFLLLFSFLPPPPPLLFSSSSSSSSLFFLLLLFSFPPLLFSSSTSSPPPLLFSSSSSFSLNYILAMCLVYLLFSIFSFSY</sequence>
<comment type="pathway">
    <text evidence="3">Protein modification; protein glycosylation.</text>
</comment>
<dbReference type="PROSITE" id="PS52031">
    <property type="entry name" value="GG_LECTIN"/>
    <property type="match status" value="1"/>
</dbReference>
<accession>A0A812BL25</accession>
<keyword evidence="7 22" id="KW-0328">Glycosyltransferase</keyword>
<feature type="domain" description="ILEI/PANDER" evidence="21">
    <location>
        <begin position="126"/>
        <end position="213"/>
    </location>
</feature>
<proteinExistence type="inferred from homology"/>
<evidence type="ECO:0000256" key="6">
    <source>
        <dbReference type="ARBA" id="ARBA00022553"/>
    </source>
</evidence>
<keyword evidence="17" id="KW-0464">Manganese</keyword>
<keyword evidence="16" id="KW-1015">Disulfide bond</keyword>
<keyword evidence="12" id="KW-0735">Signal-anchor</keyword>
<comment type="subunit">
    <text evidence="18">Interacts with DAG1 (via O-linked mannose moiety). Interacts (via transmembrane domain) with FKTN; the interaction is direct and is required for normal location in Golgi membranes.</text>
</comment>
<keyword evidence="23" id="KW-1185">Reference proteome</keyword>
<keyword evidence="9 20" id="KW-0812">Transmembrane</keyword>
<comment type="subcellular location">
    <subcellularLocation>
        <location evidence="2">Golgi apparatus membrane</location>
        <topology evidence="2">Single-pass type II membrane protein</topology>
    </subcellularLocation>
</comment>
<feature type="transmembrane region" description="Helical" evidence="20">
    <location>
        <begin position="680"/>
        <end position="699"/>
    </location>
</feature>
<dbReference type="Proteomes" id="UP000597762">
    <property type="component" value="Unassembled WGS sequence"/>
</dbReference>
<comment type="caution">
    <text evidence="22">The sequence shown here is derived from an EMBL/GenBank/DDBJ whole genome shotgun (WGS) entry which is preliminary data.</text>
</comment>
<dbReference type="Pfam" id="PF15711">
    <property type="entry name" value="ILEI"/>
    <property type="match status" value="1"/>
</dbReference>
<organism evidence="22 23">
    <name type="scientific">Acanthosepion pharaonis</name>
    <name type="common">Pharaoh cuttlefish</name>
    <name type="synonym">Sepia pharaonis</name>
    <dbReference type="NCBI Taxonomy" id="158019"/>
    <lineage>
        <taxon>Eukaryota</taxon>
        <taxon>Metazoa</taxon>
        <taxon>Spiralia</taxon>
        <taxon>Lophotrochozoa</taxon>
        <taxon>Mollusca</taxon>
        <taxon>Cephalopoda</taxon>
        <taxon>Coleoidea</taxon>
        <taxon>Decapodiformes</taxon>
        <taxon>Sepiida</taxon>
        <taxon>Sepiina</taxon>
        <taxon>Sepiidae</taxon>
        <taxon>Acanthosepion</taxon>
    </lineage>
</organism>
<evidence type="ECO:0000256" key="14">
    <source>
        <dbReference type="ARBA" id="ARBA00023034"/>
    </source>
</evidence>
<dbReference type="InterPro" id="IPR029044">
    <property type="entry name" value="Nucleotide-diphossugar_trans"/>
</dbReference>
<feature type="transmembrane region" description="Helical" evidence="20">
    <location>
        <begin position="738"/>
        <end position="756"/>
    </location>
</feature>
<dbReference type="GO" id="GO:0000139">
    <property type="term" value="C:Golgi membrane"/>
    <property type="evidence" value="ECO:0007669"/>
    <property type="project" value="UniProtKB-SubCell"/>
</dbReference>
<dbReference type="EMBL" id="CAHIKZ030000673">
    <property type="protein sequence ID" value="CAE1232727.1"/>
    <property type="molecule type" value="Genomic_DNA"/>
</dbReference>
<dbReference type="InterPro" id="IPR039477">
    <property type="entry name" value="ILEI/PANDER_dom"/>
</dbReference>
<protein>
    <recommendedName>
        <fullName evidence="5">Protein O-linked-mannose beta-1,2-N-acetylglucosaminyltransferase 1</fullName>
    </recommendedName>
</protein>
<evidence type="ECO:0000256" key="16">
    <source>
        <dbReference type="ARBA" id="ARBA00023157"/>
    </source>
</evidence>
<dbReference type="AlphaFoldDB" id="A0A812BL25"/>
<feature type="transmembrane region" description="Helical" evidence="20">
    <location>
        <begin position="711"/>
        <end position="732"/>
    </location>
</feature>
<dbReference type="Gene3D" id="3.90.550.10">
    <property type="entry name" value="Spore Coat Polysaccharide Biosynthesis Protein SpsA, Chain A"/>
    <property type="match status" value="1"/>
</dbReference>
<dbReference type="SUPFAM" id="SSF53448">
    <property type="entry name" value="Nucleotide-diphospho-sugar transferases"/>
    <property type="match status" value="1"/>
</dbReference>
<evidence type="ECO:0000256" key="3">
    <source>
        <dbReference type="ARBA" id="ARBA00004922"/>
    </source>
</evidence>
<evidence type="ECO:0000256" key="8">
    <source>
        <dbReference type="ARBA" id="ARBA00022679"/>
    </source>
</evidence>
<dbReference type="Pfam" id="PF03071">
    <property type="entry name" value="GNT-I"/>
    <property type="match status" value="1"/>
</dbReference>
<evidence type="ECO:0000256" key="19">
    <source>
        <dbReference type="ARBA" id="ARBA00049045"/>
    </source>
</evidence>